<evidence type="ECO:0000313" key="4">
    <source>
        <dbReference type="WBParaSite" id="BXY_0962300.1"/>
    </source>
</evidence>
<feature type="chain" id="PRO_5009305679" evidence="1">
    <location>
        <begin position="17"/>
        <end position="360"/>
    </location>
</feature>
<dbReference type="AlphaFoldDB" id="A0A1I7S9C7"/>
<dbReference type="Pfam" id="PF00026">
    <property type="entry name" value="Asp"/>
    <property type="match status" value="1"/>
</dbReference>
<feature type="signal peptide" evidence="1">
    <location>
        <begin position="1"/>
        <end position="16"/>
    </location>
</feature>
<name>A0A1I7S9C7_BURXY</name>
<evidence type="ECO:0000256" key="1">
    <source>
        <dbReference type="SAM" id="SignalP"/>
    </source>
</evidence>
<dbReference type="WBParaSite" id="BXY_0962300.1">
    <property type="protein sequence ID" value="BXY_0962300.1"/>
    <property type="gene ID" value="BXY_0962300"/>
</dbReference>
<dbReference type="Proteomes" id="UP000095284">
    <property type="component" value="Unplaced"/>
</dbReference>
<accession>A0A1I7S9C7</accession>
<protein>
    <submittedName>
        <fullName evidence="4">Peptidase A1 domain-containing protein</fullName>
    </submittedName>
</protein>
<reference evidence="4" key="1">
    <citation type="submission" date="2016-11" db="UniProtKB">
        <authorList>
            <consortium name="WormBaseParasite"/>
        </authorList>
    </citation>
    <scope>IDENTIFICATION</scope>
</reference>
<dbReference type="Gene3D" id="2.40.70.10">
    <property type="entry name" value="Acid Proteases"/>
    <property type="match status" value="2"/>
</dbReference>
<evidence type="ECO:0000259" key="2">
    <source>
        <dbReference type="Pfam" id="PF00026"/>
    </source>
</evidence>
<sequence length="360" mass="40136">MLLAFVFLLFSPLINAVSTNFFLKIHYPDKHFDKSRRLLIDIACSNGFFMDANSFPDLLYELAINTTESKTFKSLEIPFANNYTLPWNVKESAIYGTVATDKLSLKKLEFEARFGLVNKIRGEPTEGIYGQLGVGRVGFSRNNQSATALRDSILAAIGTKVLCLSAETTDDGKLRSTLVSLGKVPFPSPDLILKTKSQDNVGDLWQLNVTSIQTGSYFSKIAIPAAFSTALNGIAGPERVVLPLVKALNAKYDKNRKEYIFPCLQEINPIFLGLNGAVVKLDRHSFSEPVNENDCQAKFSITSENRIILGSSIFLNRGFCFDFGYEEISVYKTKRNSHRIIQKNAAKDANSIVFVEKFKH</sequence>
<dbReference type="InterPro" id="IPR021109">
    <property type="entry name" value="Peptidase_aspartic_dom_sf"/>
</dbReference>
<feature type="domain" description="Peptidase A1" evidence="2">
    <location>
        <begin position="94"/>
        <end position="329"/>
    </location>
</feature>
<organism evidence="3 4">
    <name type="scientific">Bursaphelenchus xylophilus</name>
    <name type="common">Pinewood nematode worm</name>
    <name type="synonym">Aphelenchoides xylophilus</name>
    <dbReference type="NCBI Taxonomy" id="6326"/>
    <lineage>
        <taxon>Eukaryota</taxon>
        <taxon>Metazoa</taxon>
        <taxon>Ecdysozoa</taxon>
        <taxon>Nematoda</taxon>
        <taxon>Chromadorea</taxon>
        <taxon>Rhabditida</taxon>
        <taxon>Tylenchina</taxon>
        <taxon>Tylenchomorpha</taxon>
        <taxon>Aphelenchoidea</taxon>
        <taxon>Aphelenchoididae</taxon>
        <taxon>Bursaphelenchus</taxon>
    </lineage>
</organism>
<dbReference type="SUPFAM" id="SSF50630">
    <property type="entry name" value="Acid proteases"/>
    <property type="match status" value="1"/>
</dbReference>
<proteinExistence type="predicted"/>
<evidence type="ECO:0000313" key="3">
    <source>
        <dbReference type="Proteomes" id="UP000095284"/>
    </source>
</evidence>
<keyword evidence="1" id="KW-0732">Signal</keyword>
<dbReference type="InterPro" id="IPR033121">
    <property type="entry name" value="PEPTIDASE_A1"/>
</dbReference>